<dbReference type="AlphaFoldDB" id="A0AAD8M3E9"/>
<evidence type="ECO:0000256" key="3">
    <source>
        <dbReference type="ARBA" id="ARBA00023125"/>
    </source>
</evidence>
<dbReference type="InterPro" id="IPR050655">
    <property type="entry name" value="Plant_B3_domain"/>
</dbReference>
<dbReference type="PANTHER" id="PTHR31920:SF135">
    <property type="entry name" value="B3 DOMAIN-CONTAINING PROTEIN OS03G0621600-RELATED"/>
    <property type="match status" value="1"/>
</dbReference>
<name>A0AAD8M3E9_9APIA</name>
<evidence type="ECO:0000259" key="6">
    <source>
        <dbReference type="PROSITE" id="PS50863"/>
    </source>
</evidence>
<dbReference type="InterPro" id="IPR003340">
    <property type="entry name" value="B3_DNA-bd"/>
</dbReference>
<dbReference type="Gene3D" id="2.40.330.10">
    <property type="entry name" value="DNA-binding pseudobarrel domain"/>
    <property type="match status" value="3"/>
</dbReference>
<evidence type="ECO:0000256" key="4">
    <source>
        <dbReference type="ARBA" id="ARBA00023163"/>
    </source>
</evidence>
<feature type="domain" description="TF-B3" evidence="6">
    <location>
        <begin position="465"/>
        <end position="523"/>
    </location>
</feature>
<keyword evidence="4" id="KW-0804">Transcription</keyword>
<comment type="caution">
    <text evidence="7">The sequence shown here is derived from an EMBL/GenBank/DDBJ whole genome shotgun (WGS) entry which is preliminary data.</text>
</comment>
<keyword evidence="3" id="KW-0238">DNA-binding</keyword>
<evidence type="ECO:0000256" key="1">
    <source>
        <dbReference type="ARBA" id="ARBA00004123"/>
    </source>
</evidence>
<dbReference type="EMBL" id="JAUIZM010000010">
    <property type="protein sequence ID" value="KAK1359341.1"/>
    <property type="molecule type" value="Genomic_DNA"/>
</dbReference>
<evidence type="ECO:0000313" key="7">
    <source>
        <dbReference type="EMBL" id="KAK1359341.1"/>
    </source>
</evidence>
<comment type="subcellular location">
    <subcellularLocation>
        <location evidence="1">Nucleus</location>
    </subcellularLocation>
</comment>
<proteinExistence type="predicted"/>
<sequence>MASSFGKRMRRMGIEDDLNLSEEKYPIRFLCLKTNSSDNSGSLKVVDSFAKFYGAEVPARVYLHLPSGALWFGTYVQNLKRIIGLDNFMTYYNIKPYNVVVLEYFGASDFGVEIFNCYALEIDYCLKDIPFFNGVCCNNHLGLVIDGFPESNEIENDKFWSSLSYNAKSTWSAAHELLINEKHLQDDNYYKILTGEACLNLDLNSSMKWLHLGFKKHMWNINLKWEDDEVYFDREWNNFAKNIRLSVGDICVFLNTSHPQRFQIALFEKATICNFYRAGCSSRKGLLKFYKVISYENIYSGEMEVPRLFLNEFGEVKGADIRLFLGDGCEFSGYVCESSHVMIGLKDMLAKYSVSEHYVVFFDYVGSSTFYVSIYNTLGMNIFNKMEEKLLVEELIKQLEVVIKGMIEMNVGDVAGVSVVGGQISDGALNYFTVDLKKCNVAQTGHGVYFARHIFSIYRTWRNGTILNVIHDEKTWRVAVHRKKKMCRFGRGWDQFAKASKLKEGQKLKFCHVSDYTFAISFV</sequence>
<reference evidence="7" key="1">
    <citation type="submission" date="2023-02" db="EMBL/GenBank/DDBJ databases">
        <title>Genome of toxic invasive species Heracleum sosnowskyi carries increased number of genes despite the absence of recent whole-genome duplications.</title>
        <authorList>
            <person name="Schelkunov M."/>
            <person name="Shtratnikova V."/>
            <person name="Makarenko M."/>
            <person name="Klepikova A."/>
            <person name="Omelchenko D."/>
            <person name="Novikova G."/>
            <person name="Obukhova E."/>
            <person name="Bogdanov V."/>
            <person name="Penin A."/>
            <person name="Logacheva M."/>
        </authorList>
    </citation>
    <scope>NUCLEOTIDE SEQUENCE</scope>
    <source>
        <strain evidence="7">Hsosn_3</strain>
        <tissue evidence="7">Leaf</tissue>
    </source>
</reference>
<dbReference type="InterPro" id="IPR015300">
    <property type="entry name" value="DNA-bd_pseudobarrel_sf"/>
</dbReference>
<dbReference type="GO" id="GO:0005634">
    <property type="term" value="C:nucleus"/>
    <property type="evidence" value="ECO:0007669"/>
    <property type="project" value="UniProtKB-SubCell"/>
</dbReference>
<feature type="domain" description="TF-B3" evidence="6">
    <location>
        <begin position="219"/>
        <end position="270"/>
    </location>
</feature>
<accession>A0AAD8M3E9</accession>
<dbReference type="Proteomes" id="UP001237642">
    <property type="component" value="Unassembled WGS sequence"/>
</dbReference>
<evidence type="ECO:0000256" key="2">
    <source>
        <dbReference type="ARBA" id="ARBA00023015"/>
    </source>
</evidence>
<keyword evidence="8" id="KW-1185">Reference proteome</keyword>
<keyword evidence="2" id="KW-0805">Transcription regulation</keyword>
<keyword evidence="5" id="KW-0539">Nucleus</keyword>
<organism evidence="7 8">
    <name type="scientific">Heracleum sosnowskyi</name>
    <dbReference type="NCBI Taxonomy" id="360622"/>
    <lineage>
        <taxon>Eukaryota</taxon>
        <taxon>Viridiplantae</taxon>
        <taxon>Streptophyta</taxon>
        <taxon>Embryophyta</taxon>
        <taxon>Tracheophyta</taxon>
        <taxon>Spermatophyta</taxon>
        <taxon>Magnoliopsida</taxon>
        <taxon>eudicotyledons</taxon>
        <taxon>Gunneridae</taxon>
        <taxon>Pentapetalae</taxon>
        <taxon>asterids</taxon>
        <taxon>campanulids</taxon>
        <taxon>Apiales</taxon>
        <taxon>Apiaceae</taxon>
        <taxon>Apioideae</taxon>
        <taxon>apioid superclade</taxon>
        <taxon>Tordylieae</taxon>
        <taxon>Tordyliinae</taxon>
        <taxon>Heracleum</taxon>
    </lineage>
</organism>
<evidence type="ECO:0000313" key="8">
    <source>
        <dbReference type="Proteomes" id="UP001237642"/>
    </source>
</evidence>
<evidence type="ECO:0000256" key="5">
    <source>
        <dbReference type="ARBA" id="ARBA00023242"/>
    </source>
</evidence>
<protein>
    <recommendedName>
        <fullName evidence="6">TF-B3 domain-containing protein</fullName>
    </recommendedName>
</protein>
<reference evidence="7" key="2">
    <citation type="submission" date="2023-05" db="EMBL/GenBank/DDBJ databases">
        <authorList>
            <person name="Schelkunov M.I."/>
        </authorList>
    </citation>
    <scope>NUCLEOTIDE SEQUENCE</scope>
    <source>
        <strain evidence="7">Hsosn_3</strain>
        <tissue evidence="7">Leaf</tissue>
    </source>
</reference>
<dbReference type="PANTHER" id="PTHR31920">
    <property type="entry name" value="B3 DOMAIN-CONTAINING"/>
    <property type="match status" value="1"/>
</dbReference>
<dbReference type="GO" id="GO:0003677">
    <property type="term" value="F:DNA binding"/>
    <property type="evidence" value="ECO:0007669"/>
    <property type="project" value="UniProtKB-KW"/>
</dbReference>
<gene>
    <name evidence="7" type="ORF">POM88_043815</name>
</gene>
<dbReference type="SUPFAM" id="SSF101936">
    <property type="entry name" value="DNA-binding pseudobarrel domain"/>
    <property type="match status" value="4"/>
</dbReference>
<dbReference type="PROSITE" id="PS50863">
    <property type="entry name" value="B3"/>
    <property type="match status" value="2"/>
</dbReference>